<reference evidence="3" key="1">
    <citation type="journal article" date="2019" name="Int. J. Syst. Evol. Microbiol.">
        <title>The Global Catalogue of Microorganisms (GCM) 10K type strain sequencing project: providing services to taxonomists for standard genome sequencing and annotation.</title>
        <authorList>
            <consortium name="The Broad Institute Genomics Platform"/>
            <consortium name="The Broad Institute Genome Sequencing Center for Infectious Disease"/>
            <person name="Wu L."/>
            <person name="Ma J."/>
        </authorList>
    </citation>
    <scope>NUCLEOTIDE SEQUENCE [LARGE SCALE GENOMIC DNA]</scope>
    <source>
        <strain evidence="3">JCM 9918</strain>
    </source>
</reference>
<sequence>MYFVLALALFERVIHQAVWGNLTAGLDGMTGVRACTWFVTTRAACGRASRRTDDRRPVCFGSTSGSANLAPDGPCAPAIGPRR</sequence>
<evidence type="ECO:0000256" key="1">
    <source>
        <dbReference type="SAM" id="MobiDB-lite"/>
    </source>
</evidence>
<proteinExistence type="predicted"/>
<keyword evidence="3" id="KW-1185">Reference proteome</keyword>
<dbReference type="Proteomes" id="UP001596112">
    <property type="component" value="Unassembled WGS sequence"/>
</dbReference>
<evidence type="ECO:0000313" key="3">
    <source>
        <dbReference type="Proteomes" id="UP001596112"/>
    </source>
</evidence>
<dbReference type="EMBL" id="JBHSNZ010000053">
    <property type="protein sequence ID" value="MFC5813126.1"/>
    <property type="molecule type" value="Genomic_DNA"/>
</dbReference>
<evidence type="ECO:0000313" key="2">
    <source>
        <dbReference type="EMBL" id="MFC5813126.1"/>
    </source>
</evidence>
<feature type="region of interest" description="Disordered" evidence="1">
    <location>
        <begin position="62"/>
        <end position="83"/>
    </location>
</feature>
<comment type="caution">
    <text evidence="2">The sequence shown here is derived from an EMBL/GenBank/DDBJ whole genome shotgun (WGS) entry which is preliminary data.</text>
</comment>
<name>A0ABW1BK18_9ACTN</name>
<gene>
    <name evidence="2" type="ORF">ACFQGO_37440</name>
</gene>
<accession>A0ABW1BK18</accession>
<dbReference type="RefSeq" id="WP_272173035.1">
    <property type="nucleotide sequence ID" value="NZ_JAQOSL010000075.1"/>
</dbReference>
<protein>
    <submittedName>
        <fullName evidence="2">Uncharacterized protein</fullName>
    </submittedName>
</protein>
<organism evidence="2 3">
    <name type="scientific">Streptomyces heilongjiangensis</name>
    <dbReference type="NCBI Taxonomy" id="945052"/>
    <lineage>
        <taxon>Bacteria</taxon>
        <taxon>Bacillati</taxon>
        <taxon>Actinomycetota</taxon>
        <taxon>Actinomycetes</taxon>
        <taxon>Kitasatosporales</taxon>
        <taxon>Streptomycetaceae</taxon>
        <taxon>Streptomyces</taxon>
    </lineage>
</organism>